<reference evidence="2" key="1">
    <citation type="journal article" date="2014" name="BMC Genomics">
        <title>The genome sequence of the biocontrol fungus Metarhizium anisopliae and comparative genomics of Metarhizium species.</title>
        <authorList>
            <person name="Pattemore J.A."/>
            <person name="Hane J.K."/>
            <person name="Williams A.H."/>
            <person name="Wilson B.A."/>
            <person name="Stodart B.J."/>
            <person name="Ash G.J."/>
        </authorList>
    </citation>
    <scope>NUCLEOTIDE SEQUENCE [LARGE SCALE GENOMIC DNA]</scope>
    <source>
        <strain evidence="2">BRIP 53293</strain>
    </source>
</reference>
<sequence>MKAALSASRAVAALAPSHSELAYYLEMDVFIRRVNCSATQLITDSAQESR</sequence>
<name>A0A0D9NHI3_METAN</name>
<evidence type="ECO:0000313" key="1">
    <source>
        <dbReference type="EMBL" id="KJK73477.1"/>
    </source>
</evidence>
<gene>
    <name evidence="1" type="ORF">H634G_11279</name>
</gene>
<dbReference type="AlphaFoldDB" id="A0A0D9NHI3"/>
<protein>
    <submittedName>
        <fullName evidence="1">Uncharacterized protein</fullName>
    </submittedName>
</protein>
<dbReference type="EMBL" id="KE384825">
    <property type="protein sequence ID" value="KJK73477.1"/>
    <property type="molecule type" value="Genomic_DNA"/>
</dbReference>
<evidence type="ECO:0000313" key="2">
    <source>
        <dbReference type="Proteomes" id="UP000054544"/>
    </source>
</evidence>
<proteinExistence type="predicted"/>
<accession>A0A0D9NHI3</accession>
<organism evidence="1 2">
    <name type="scientific">Metarhizium anisopliae BRIP 53293</name>
    <dbReference type="NCBI Taxonomy" id="1291518"/>
    <lineage>
        <taxon>Eukaryota</taxon>
        <taxon>Fungi</taxon>
        <taxon>Dikarya</taxon>
        <taxon>Ascomycota</taxon>
        <taxon>Pezizomycotina</taxon>
        <taxon>Sordariomycetes</taxon>
        <taxon>Hypocreomycetidae</taxon>
        <taxon>Hypocreales</taxon>
        <taxon>Clavicipitaceae</taxon>
        <taxon>Metarhizium</taxon>
    </lineage>
</organism>
<dbReference type="Proteomes" id="UP000054544">
    <property type="component" value="Unassembled WGS sequence"/>
</dbReference>
<keyword evidence="2" id="KW-1185">Reference proteome</keyword>